<reference evidence="1 2" key="1">
    <citation type="submission" date="2016-10" db="EMBL/GenBank/DDBJ databases">
        <authorList>
            <person name="de Groot N.N."/>
        </authorList>
    </citation>
    <scope>NUCLEOTIDE SEQUENCE [LARGE SCALE GENOMIC DNA]</scope>
    <source>
        <strain evidence="1 2">DSM 21039</strain>
    </source>
</reference>
<dbReference type="EMBL" id="FOBB01000002">
    <property type="protein sequence ID" value="SEL73956.1"/>
    <property type="molecule type" value="Genomic_DNA"/>
</dbReference>
<dbReference type="Proteomes" id="UP000198984">
    <property type="component" value="Unassembled WGS sequence"/>
</dbReference>
<evidence type="ECO:0000313" key="1">
    <source>
        <dbReference type="EMBL" id="SEL73956.1"/>
    </source>
</evidence>
<keyword evidence="2" id="KW-1185">Reference proteome</keyword>
<dbReference type="STRING" id="573321.SAMN04488505_102986"/>
<dbReference type="InterPro" id="IPR031876">
    <property type="entry name" value="DUF4760"/>
</dbReference>
<protein>
    <submittedName>
        <fullName evidence="1">Uncharacterized protein</fullName>
    </submittedName>
</protein>
<sequence length="127" mass="15240">MGIIGFYNGSSTSPMIDYSKCCIAFTQEKDYILLKTDVKAFVIAFDKPKNIEFRKSLICIFNYFESMSVAVNEDIMDEAFMKKYFRNIVYAFYDDYINFIKERRANKKNEEIWIEFTTLVEKWKFRN</sequence>
<dbReference type="AlphaFoldDB" id="A0A1H7SPD3"/>
<proteinExistence type="predicted"/>
<gene>
    <name evidence="1" type="ORF">SAMN04488505_102986</name>
</gene>
<name>A0A1H7SPD3_9BACT</name>
<organism evidence="1 2">
    <name type="scientific">Chitinophaga rupis</name>
    <dbReference type="NCBI Taxonomy" id="573321"/>
    <lineage>
        <taxon>Bacteria</taxon>
        <taxon>Pseudomonadati</taxon>
        <taxon>Bacteroidota</taxon>
        <taxon>Chitinophagia</taxon>
        <taxon>Chitinophagales</taxon>
        <taxon>Chitinophagaceae</taxon>
        <taxon>Chitinophaga</taxon>
    </lineage>
</organism>
<accession>A0A1H7SPD3</accession>
<dbReference type="OrthoDB" id="667902at2"/>
<evidence type="ECO:0000313" key="2">
    <source>
        <dbReference type="Proteomes" id="UP000198984"/>
    </source>
</evidence>
<dbReference type="Pfam" id="PF15956">
    <property type="entry name" value="DUF4760"/>
    <property type="match status" value="1"/>
</dbReference>